<name>A0A1X7KE02_9BURK</name>
<protein>
    <submittedName>
        <fullName evidence="1">Uncharacterized protein</fullName>
    </submittedName>
</protein>
<dbReference type="EMBL" id="FXAT01000003">
    <property type="protein sequence ID" value="SMG38682.1"/>
    <property type="molecule type" value="Genomic_DNA"/>
</dbReference>
<dbReference type="OrthoDB" id="8594232at2"/>
<proteinExistence type="predicted"/>
<evidence type="ECO:0000313" key="2">
    <source>
        <dbReference type="Proteomes" id="UP000193228"/>
    </source>
</evidence>
<organism evidence="1 2">
    <name type="scientific">Paraburkholderia susongensis</name>
    <dbReference type="NCBI Taxonomy" id="1515439"/>
    <lineage>
        <taxon>Bacteria</taxon>
        <taxon>Pseudomonadati</taxon>
        <taxon>Pseudomonadota</taxon>
        <taxon>Betaproteobacteria</taxon>
        <taxon>Burkholderiales</taxon>
        <taxon>Burkholderiaceae</taxon>
        <taxon>Paraburkholderia</taxon>
    </lineage>
</organism>
<dbReference type="Proteomes" id="UP000193228">
    <property type="component" value="Unassembled WGS sequence"/>
</dbReference>
<reference evidence="2" key="1">
    <citation type="submission" date="2017-04" db="EMBL/GenBank/DDBJ databases">
        <authorList>
            <person name="Varghese N."/>
            <person name="Submissions S."/>
        </authorList>
    </citation>
    <scope>NUCLEOTIDE SEQUENCE [LARGE SCALE GENOMIC DNA]</scope>
    <source>
        <strain evidence="2">LMG 29540</strain>
    </source>
</reference>
<dbReference type="AlphaFoldDB" id="A0A1X7KE02"/>
<accession>A0A1X7KE02</accession>
<keyword evidence="2" id="KW-1185">Reference proteome</keyword>
<sequence length="135" mass="15338">MEQWKQKGTGDKEECHLCRITYSIFSTFPSMPSAMAMNVETGGFFPMDRLRSYSNGHDMADALGYAWACNCRERTPKRHDEQFTVRDASGRPLSGVRYRIRTGVDVVASGITDSDGRTVRIRSNRSQRLILEMAH</sequence>
<evidence type="ECO:0000313" key="1">
    <source>
        <dbReference type="EMBL" id="SMG38682.1"/>
    </source>
</evidence>
<gene>
    <name evidence="1" type="ORF">SAMN06265784_103599</name>
</gene>